<gene>
    <name evidence="1" type="ORF">VNO78_22017</name>
</gene>
<evidence type="ECO:0000313" key="2">
    <source>
        <dbReference type="Proteomes" id="UP001386955"/>
    </source>
</evidence>
<protein>
    <submittedName>
        <fullName evidence="1">Uncharacterized protein</fullName>
    </submittedName>
</protein>
<proteinExistence type="predicted"/>
<sequence length="74" mass="8533">MGRSKKILIKAEIRDEKEYQRSSCGALLQICDRDSIGSFVFLCMMVVLCEFSREAKSFLSHLSVSKPWEEESRV</sequence>
<reference evidence="1 2" key="1">
    <citation type="submission" date="2024-01" db="EMBL/GenBank/DDBJ databases">
        <title>The genomes of 5 underutilized Papilionoideae crops provide insights into root nodulation and disease resistanc.</title>
        <authorList>
            <person name="Jiang F."/>
        </authorList>
    </citation>
    <scope>NUCLEOTIDE SEQUENCE [LARGE SCALE GENOMIC DNA]</scope>
    <source>
        <strain evidence="1">DUOXIRENSHENG_FW03</strain>
        <tissue evidence="1">Leaves</tissue>
    </source>
</reference>
<keyword evidence="2" id="KW-1185">Reference proteome</keyword>
<comment type="caution">
    <text evidence="1">The sequence shown here is derived from an EMBL/GenBank/DDBJ whole genome shotgun (WGS) entry which is preliminary data.</text>
</comment>
<dbReference type="Proteomes" id="UP001386955">
    <property type="component" value="Unassembled WGS sequence"/>
</dbReference>
<dbReference type="EMBL" id="JAYMYS010000005">
    <property type="protein sequence ID" value="KAK7393461.1"/>
    <property type="molecule type" value="Genomic_DNA"/>
</dbReference>
<evidence type="ECO:0000313" key="1">
    <source>
        <dbReference type="EMBL" id="KAK7393461.1"/>
    </source>
</evidence>
<organism evidence="1 2">
    <name type="scientific">Psophocarpus tetragonolobus</name>
    <name type="common">Winged bean</name>
    <name type="synonym">Dolichos tetragonolobus</name>
    <dbReference type="NCBI Taxonomy" id="3891"/>
    <lineage>
        <taxon>Eukaryota</taxon>
        <taxon>Viridiplantae</taxon>
        <taxon>Streptophyta</taxon>
        <taxon>Embryophyta</taxon>
        <taxon>Tracheophyta</taxon>
        <taxon>Spermatophyta</taxon>
        <taxon>Magnoliopsida</taxon>
        <taxon>eudicotyledons</taxon>
        <taxon>Gunneridae</taxon>
        <taxon>Pentapetalae</taxon>
        <taxon>rosids</taxon>
        <taxon>fabids</taxon>
        <taxon>Fabales</taxon>
        <taxon>Fabaceae</taxon>
        <taxon>Papilionoideae</taxon>
        <taxon>50 kb inversion clade</taxon>
        <taxon>NPAAA clade</taxon>
        <taxon>indigoferoid/millettioid clade</taxon>
        <taxon>Phaseoleae</taxon>
        <taxon>Psophocarpus</taxon>
    </lineage>
</organism>
<name>A0AAN9SCK5_PSOTE</name>
<accession>A0AAN9SCK5</accession>
<dbReference type="AlphaFoldDB" id="A0AAN9SCK5"/>